<dbReference type="AlphaFoldDB" id="A0A6V7UMV8"/>
<sequence>MFHFLSANNLILSQGHNTYTSKMAPKDRNCSVCNVTHTSKWYSYSITARRNVVIYAQIDQKSQNGVKYLNLEDHQLIQA</sequence>
<evidence type="ECO:0000313" key="1">
    <source>
        <dbReference type="EMBL" id="CAD2161995.1"/>
    </source>
</evidence>
<gene>
    <name evidence="1" type="ORF">MENT_LOCUS15160</name>
</gene>
<organism evidence="1 2">
    <name type="scientific">Meloidogyne enterolobii</name>
    <name type="common">Root-knot nematode worm</name>
    <name type="synonym">Meloidogyne mayaguensis</name>
    <dbReference type="NCBI Taxonomy" id="390850"/>
    <lineage>
        <taxon>Eukaryota</taxon>
        <taxon>Metazoa</taxon>
        <taxon>Ecdysozoa</taxon>
        <taxon>Nematoda</taxon>
        <taxon>Chromadorea</taxon>
        <taxon>Rhabditida</taxon>
        <taxon>Tylenchina</taxon>
        <taxon>Tylenchomorpha</taxon>
        <taxon>Tylenchoidea</taxon>
        <taxon>Meloidogynidae</taxon>
        <taxon>Meloidogyninae</taxon>
        <taxon>Meloidogyne</taxon>
    </lineage>
</organism>
<comment type="caution">
    <text evidence="1">The sequence shown here is derived from an EMBL/GenBank/DDBJ whole genome shotgun (WGS) entry which is preliminary data.</text>
</comment>
<protein>
    <submittedName>
        <fullName evidence="1">Uncharacterized protein</fullName>
    </submittedName>
</protein>
<dbReference type="EMBL" id="CAJEWN010000089">
    <property type="protein sequence ID" value="CAD2161995.1"/>
    <property type="molecule type" value="Genomic_DNA"/>
</dbReference>
<accession>A0A6V7UMV8</accession>
<dbReference type="Proteomes" id="UP000580250">
    <property type="component" value="Unassembled WGS sequence"/>
</dbReference>
<reference evidence="1 2" key="1">
    <citation type="submission" date="2020-08" db="EMBL/GenBank/DDBJ databases">
        <authorList>
            <person name="Koutsovoulos G."/>
            <person name="Danchin GJ E."/>
        </authorList>
    </citation>
    <scope>NUCLEOTIDE SEQUENCE [LARGE SCALE GENOMIC DNA]</scope>
</reference>
<evidence type="ECO:0000313" key="2">
    <source>
        <dbReference type="Proteomes" id="UP000580250"/>
    </source>
</evidence>
<proteinExistence type="predicted"/>
<name>A0A6V7UMV8_MELEN</name>